<dbReference type="PROSITE" id="PS50404">
    <property type="entry name" value="GST_NTER"/>
    <property type="match status" value="1"/>
</dbReference>
<sequence>MAIKLYCLHTSPPVRSVYLTAAALGLQLELVEVNILKGDNRTEDFLKMNPQHTVPTLDDNGTIIWDSHAINIYLVSKYGKDKSLYPEDHYKRAIINQRLHFDSGMVFPVFLRIVMPILTGNTKTVPNNLIEETAQVYEFLDKFLEGSTWVAGNNVTLADFSLLSTITTLDDLVPIDSNKYANIIAWIKRGEQLPYYHANATGLELFRLKIKSCLE</sequence>
<dbReference type="AlphaFoldDB" id="A0AAN7PVJ5"/>
<dbReference type="InterPro" id="IPR010987">
    <property type="entry name" value="Glutathione-S-Trfase_C-like"/>
</dbReference>
<dbReference type="CDD" id="cd03177">
    <property type="entry name" value="GST_C_Delta_Epsilon"/>
    <property type="match status" value="1"/>
</dbReference>
<dbReference type="GO" id="GO:0004364">
    <property type="term" value="F:glutathione transferase activity"/>
    <property type="evidence" value="ECO:0007669"/>
    <property type="project" value="TreeGrafter"/>
</dbReference>
<dbReference type="InterPro" id="IPR004046">
    <property type="entry name" value="GST_C"/>
</dbReference>
<gene>
    <name evidence="4" type="ORF">RN001_009608</name>
</gene>
<dbReference type="SUPFAM" id="SSF47616">
    <property type="entry name" value="GST C-terminal domain-like"/>
    <property type="match status" value="1"/>
</dbReference>
<proteinExistence type="predicted"/>
<feature type="domain" description="GST N-terminal" evidence="2">
    <location>
        <begin position="1"/>
        <end position="82"/>
    </location>
</feature>
<dbReference type="InterPro" id="IPR004045">
    <property type="entry name" value="Glutathione_S-Trfase_N"/>
</dbReference>
<evidence type="ECO:0000259" key="3">
    <source>
        <dbReference type="PROSITE" id="PS50405"/>
    </source>
</evidence>
<dbReference type="FunFam" id="3.40.30.10:FF:000034">
    <property type="entry name" value="glutathione S-transferase 1"/>
    <property type="match status" value="1"/>
</dbReference>
<evidence type="ECO:0000259" key="2">
    <source>
        <dbReference type="PROSITE" id="PS50404"/>
    </source>
</evidence>
<dbReference type="FunFam" id="1.20.1050.10:FF:000007">
    <property type="entry name" value="Glutathione S-transferase 1-1"/>
    <property type="match status" value="1"/>
</dbReference>
<dbReference type="SFLD" id="SFLDG01153">
    <property type="entry name" value="Main.4:_Theta-like"/>
    <property type="match status" value="1"/>
</dbReference>
<dbReference type="SFLD" id="SFLDG00358">
    <property type="entry name" value="Main_(cytGST)"/>
    <property type="match status" value="1"/>
</dbReference>
<keyword evidence="5" id="KW-1185">Reference proteome</keyword>
<reference evidence="5" key="1">
    <citation type="submission" date="2023-01" db="EMBL/GenBank/DDBJ databases">
        <title>Key to firefly adult light organ development and bioluminescence: homeobox transcription factors regulate luciferase expression and transportation to peroxisome.</title>
        <authorList>
            <person name="Fu X."/>
        </authorList>
    </citation>
    <scope>NUCLEOTIDE SEQUENCE [LARGE SCALE GENOMIC DNA]</scope>
</reference>
<dbReference type="Proteomes" id="UP001353858">
    <property type="component" value="Unassembled WGS sequence"/>
</dbReference>
<dbReference type="CDD" id="cd03045">
    <property type="entry name" value="GST_N_Delta_Epsilon"/>
    <property type="match status" value="1"/>
</dbReference>
<dbReference type="Pfam" id="PF00043">
    <property type="entry name" value="GST_C"/>
    <property type="match status" value="1"/>
</dbReference>
<evidence type="ECO:0000313" key="4">
    <source>
        <dbReference type="EMBL" id="KAK4877102.1"/>
    </source>
</evidence>
<accession>A0AAN7PVJ5</accession>
<organism evidence="4 5">
    <name type="scientific">Aquatica leii</name>
    <dbReference type="NCBI Taxonomy" id="1421715"/>
    <lineage>
        <taxon>Eukaryota</taxon>
        <taxon>Metazoa</taxon>
        <taxon>Ecdysozoa</taxon>
        <taxon>Arthropoda</taxon>
        <taxon>Hexapoda</taxon>
        <taxon>Insecta</taxon>
        <taxon>Pterygota</taxon>
        <taxon>Neoptera</taxon>
        <taxon>Endopterygota</taxon>
        <taxon>Coleoptera</taxon>
        <taxon>Polyphaga</taxon>
        <taxon>Elateriformia</taxon>
        <taxon>Elateroidea</taxon>
        <taxon>Lampyridae</taxon>
        <taxon>Luciolinae</taxon>
        <taxon>Aquatica</taxon>
    </lineage>
</organism>
<dbReference type="InterPro" id="IPR036249">
    <property type="entry name" value="Thioredoxin-like_sf"/>
</dbReference>
<feature type="domain" description="GST C-terminal" evidence="3">
    <location>
        <begin position="88"/>
        <end position="212"/>
    </location>
</feature>
<comment type="subunit">
    <text evidence="1">Homodimer.</text>
</comment>
<dbReference type="Gene3D" id="3.40.30.10">
    <property type="entry name" value="Glutaredoxin"/>
    <property type="match status" value="1"/>
</dbReference>
<dbReference type="SUPFAM" id="SSF52833">
    <property type="entry name" value="Thioredoxin-like"/>
    <property type="match status" value="1"/>
</dbReference>
<comment type="caution">
    <text evidence="4">The sequence shown here is derived from an EMBL/GenBank/DDBJ whole genome shotgun (WGS) entry which is preliminary data.</text>
</comment>
<protein>
    <submittedName>
        <fullName evidence="4">Uncharacterized protein</fullName>
    </submittedName>
</protein>
<name>A0AAN7PVJ5_9COLE</name>
<dbReference type="SFLD" id="SFLDS00019">
    <property type="entry name" value="Glutathione_Transferase_(cytos"/>
    <property type="match status" value="1"/>
</dbReference>
<dbReference type="PANTHER" id="PTHR43969">
    <property type="entry name" value="GLUTATHIONE S TRANSFERASE D10, ISOFORM A-RELATED"/>
    <property type="match status" value="1"/>
</dbReference>
<dbReference type="PANTHER" id="PTHR43969:SF8">
    <property type="entry name" value="GLUTATHIONE S TRANSFERASE E13, ISOFORM A-RELATED"/>
    <property type="match status" value="1"/>
</dbReference>
<dbReference type="PROSITE" id="PS50405">
    <property type="entry name" value="GST_CTER"/>
    <property type="match status" value="1"/>
</dbReference>
<dbReference type="EMBL" id="JARPUR010000004">
    <property type="protein sequence ID" value="KAK4877102.1"/>
    <property type="molecule type" value="Genomic_DNA"/>
</dbReference>
<dbReference type="InterPro" id="IPR040079">
    <property type="entry name" value="Glutathione_S-Trfase"/>
</dbReference>
<dbReference type="Pfam" id="PF13417">
    <property type="entry name" value="GST_N_3"/>
    <property type="match status" value="1"/>
</dbReference>
<evidence type="ECO:0000313" key="5">
    <source>
        <dbReference type="Proteomes" id="UP001353858"/>
    </source>
</evidence>
<dbReference type="GO" id="GO:0006749">
    <property type="term" value="P:glutathione metabolic process"/>
    <property type="evidence" value="ECO:0007669"/>
    <property type="project" value="TreeGrafter"/>
</dbReference>
<dbReference type="InterPro" id="IPR036282">
    <property type="entry name" value="Glutathione-S-Trfase_C_sf"/>
</dbReference>
<evidence type="ECO:0000256" key="1">
    <source>
        <dbReference type="ARBA" id="ARBA00011738"/>
    </source>
</evidence>
<dbReference type="Gene3D" id="1.20.1050.10">
    <property type="match status" value="1"/>
</dbReference>